<protein>
    <recommendedName>
        <fullName evidence="3">Integrase</fullName>
    </recommendedName>
</protein>
<organism evidence="1 2">
    <name type="scientific">Clostridium innocuum</name>
    <dbReference type="NCBI Taxonomy" id="1522"/>
    <lineage>
        <taxon>Bacteria</taxon>
        <taxon>Bacillati</taxon>
        <taxon>Bacillota</taxon>
        <taxon>Clostridia</taxon>
        <taxon>Eubacteriales</taxon>
        <taxon>Clostridiaceae</taxon>
        <taxon>Clostridium</taxon>
    </lineage>
</organism>
<name>A0AAP2USK6_CLOIN</name>
<dbReference type="GO" id="GO:0003677">
    <property type="term" value="F:DNA binding"/>
    <property type="evidence" value="ECO:0007669"/>
    <property type="project" value="InterPro"/>
</dbReference>
<reference evidence="1" key="1">
    <citation type="journal article" date="2022" name="Clin. Infect. Dis.">
        <title>Association between Clostridium innocuum and antibiotic-associated diarrhea in adults and children: A cross-sectional study and comparative genomics analysis.</title>
        <authorList>
            <person name="Cherny K.E."/>
            <person name="Muscat E.B."/>
            <person name="Balaji A."/>
            <person name="Mukherjee J."/>
            <person name="Ozer E.A."/>
            <person name="Angarone M.P."/>
            <person name="Hauser A.R."/>
            <person name="Sichel J.S."/>
            <person name="Amponsah E."/>
            <person name="Kociolek L.K."/>
        </authorList>
    </citation>
    <scope>NUCLEOTIDE SEQUENCE</scope>
    <source>
        <strain evidence="1">NU1-AC-029v</strain>
    </source>
</reference>
<evidence type="ECO:0000313" key="2">
    <source>
        <dbReference type="Proteomes" id="UP001203972"/>
    </source>
</evidence>
<accession>A0AAP2USK6</accession>
<dbReference type="InterPro" id="IPR011010">
    <property type="entry name" value="DNA_brk_join_enz"/>
</dbReference>
<dbReference type="Proteomes" id="UP001203972">
    <property type="component" value="Unassembled WGS sequence"/>
</dbReference>
<proteinExistence type="predicted"/>
<gene>
    <name evidence="1" type="ORF">MKC95_19055</name>
</gene>
<evidence type="ECO:0000313" key="1">
    <source>
        <dbReference type="EMBL" id="MCR0234869.1"/>
    </source>
</evidence>
<dbReference type="EMBL" id="JAKTMA010000042">
    <property type="protein sequence ID" value="MCR0234869.1"/>
    <property type="molecule type" value="Genomic_DNA"/>
</dbReference>
<dbReference type="RefSeq" id="WP_008819717.1">
    <property type="nucleotide sequence ID" value="NZ_AP025565.1"/>
</dbReference>
<dbReference type="AlphaFoldDB" id="A0AAP2USK6"/>
<evidence type="ECO:0008006" key="3">
    <source>
        <dbReference type="Google" id="ProtNLM"/>
    </source>
</evidence>
<dbReference type="SUPFAM" id="SSF56349">
    <property type="entry name" value="DNA breaking-rejoining enzymes"/>
    <property type="match status" value="1"/>
</dbReference>
<comment type="caution">
    <text evidence="1">The sequence shown here is derived from an EMBL/GenBank/DDBJ whole genome shotgun (WGS) entry which is preliminary data.</text>
</comment>
<sequence>MAVDDDFLRKNPLAFELTSAIVNDSVTREANTRKQQIDLYGKIRDRSEALQYILGHADISVALNTYTHVNFDMQRKKYIG</sequence>